<dbReference type="GO" id="GO:0016779">
    <property type="term" value="F:nucleotidyltransferase activity"/>
    <property type="evidence" value="ECO:0007669"/>
    <property type="project" value="UniProtKB-KW"/>
</dbReference>
<evidence type="ECO:0000256" key="2">
    <source>
        <dbReference type="ARBA" id="ARBA00022695"/>
    </source>
</evidence>
<dbReference type="Pfam" id="PF01467">
    <property type="entry name" value="CTP_transf_like"/>
    <property type="match status" value="1"/>
</dbReference>
<dbReference type="InterPro" id="IPR014729">
    <property type="entry name" value="Rossmann-like_a/b/a_fold"/>
</dbReference>
<dbReference type="InterPro" id="IPR004821">
    <property type="entry name" value="Cyt_trans-like"/>
</dbReference>
<feature type="domain" description="Cytidyltransferase-like" evidence="3">
    <location>
        <begin position="12"/>
        <end position="139"/>
    </location>
</feature>
<sequence>MRQNNKEKIIVYTYGVFDLFHRGHVELLKEAKALGDKLVVGVFSDEVAKSFKRESIISLADRIHMVEHCSFVDEVLVQNDLAPDNVLEKIKPHILAKGPGAGWEEGKEAPGEKIMKKIGGKVLMLPYHDGISTSDIIKRIKEN</sequence>
<dbReference type="InterPro" id="IPR050385">
    <property type="entry name" value="Archaeal_FAD_synthase"/>
</dbReference>
<dbReference type="STRING" id="1798351.A2930_01750"/>
<dbReference type="AlphaFoldDB" id="A0A1F5WYF5"/>
<dbReference type="SUPFAM" id="SSF52374">
    <property type="entry name" value="Nucleotidylyl transferase"/>
    <property type="match status" value="1"/>
</dbReference>
<evidence type="ECO:0000256" key="1">
    <source>
        <dbReference type="ARBA" id="ARBA00022679"/>
    </source>
</evidence>
<dbReference type="PANTHER" id="PTHR43793:SF1">
    <property type="entry name" value="FAD SYNTHASE"/>
    <property type="match status" value="1"/>
</dbReference>
<comment type="caution">
    <text evidence="4">The sequence shown here is derived from an EMBL/GenBank/DDBJ whole genome shotgun (WGS) entry which is preliminary data.</text>
</comment>
<proteinExistence type="predicted"/>
<evidence type="ECO:0000259" key="3">
    <source>
        <dbReference type="Pfam" id="PF01467"/>
    </source>
</evidence>
<dbReference type="EMBL" id="MFID01000031">
    <property type="protein sequence ID" value="OGF80674.1"/>
    <property type="molecule type" value="Genomic_DNA"/>
</dbReference>
<gene>
    <name evidence="4" type="ORF">A2930_01750</name>
</gene>
<keyword evidence="2" id="KW-0548">Nucleotidyltransferase</keyword>
<keyword evidence="1" id="KW-0808">Transferase</keyword>
<evidence type="ECO:0000313" key="4">
    <source>
        <dbReference type="EMBL" id="OGF80674.1"/>
    </source>
</evidence>
<name>A0A1F5WYF5_9BACT</name>
<dbReference type="Proteomes" id="UP000178114">
    <property type="component" value="Unassembled WGS sequence"/>
</dbReference>
<dbReference type="Gene3D" id="3.40.50.620">
    <property type="entry name" value="HUPs"/>
    <property type="match status" value="1"/>
</dbReference>
<organism evidence="4 5">
    <name type="scientific">Candidatus Giovannonibacteria bacterium RIFCSPLOWO2_01_FULL_45_34</name>
    <dbReference type="NCBI Taxonomy" id="1798351"/>
    <lineage>
        <taxon>Bacteria</taxon>
        <taxon>Candidatus Giovannoniibacteriota</taxon>
    </lineage>
</organism>
<accession>A0A1F5WYF5</accession>
<protein>
    <recommendedName>
        <fullName evidence="3">Cytidyltransferase-like domain-containing protein</fullName>
    </recommendedName>
</protein>
<dbReference type="PANTHER" id="PTHR43793">
    <property type="entry name" value="FAD SYNTHASE"/>
    <property type="match status" value="1"/>
</dbReference>
<dbReference type="NCBIfam" id="TIGR00125">
    <property type="entry name" value="cyt_tran_rel"/>
    <property type="match status" value="1"/>
</dbReference>
<reference evidence="4 5" key="1">
    <citation type="journal article" date="2016" name="Nat. Commun.">
        <title>Thousands of microbial genomes shed light on interconnected biogeochemical processes in an aquifer system.</title>
        <authorList>
            <person name="Anantharaman K."/>
            <person name="Brown C.T."/>
            <person name="Hug L.A."/>
            <person name="Sharon I."/>
            <person name="Castelle C.J."/>
            <person name="Probst A.J."/>
            <person name="Thomas B.C."/>
            <person name="Singh A."/>
            <person name="Wilkins M.J."/>
            <person name="Karaoz U."/>
            <person name="Brodie E.L."/>
            <person name="Williams K.H."/>
            <person name="Hubbard S.S."/>
            <person name="Banfield J.F."/>
        </authorList>
    </citation>
    <scope>NUCLEOTIDE SEQUENCE [LARGE SCALE GENOMIC DNA]</scope>
</reference>
<evidence type="ECO:0000313" key="5">
    <source>
        <dbReference type="Proteomes" id="UP000178114"/>
    </source>
</evidence>